<comment type="caution">
    <text evidence="2">The sequence shown here is derived from an EMBL/GenBank/DDBJ whole genome shotgun (WGS) entry which is preliminary data.</text>
</comment>
<accession>A0ABV4ZNL0</accession>
<evidence type="ECO:0000313" key="2">
    <source>
        <dbReference type="EMBL" id="MFB4195559.1"/>
    </source>
</evidence>
<dbReference type="EMBL" id="JBHGBT010000012">
    <property type="protein sequence ID" value="MFB4195559.1"/>
    <property type="molecule type" value="Genomic_DNA"/>
</dbReference>
<feature type="region of interest" description="Disordered" evidence="1">
    <location>
        <begin position="88"/>
        <end position="122"/>
    </location>
</feature>
<name>A0ABV4ZNL0_9ACTN</name>
<dbReference type="CDD" id="cd00093">
    <property type="entry name" value="HTH_XRE"/>
    <property type="match status" value="1"/>
</dbReference>
<protein>
    <submittedName>
        <fullName evidence="2">Helix-turn-helix domain-containing protein</fullName>
    </submittedName>
</protein>
<organism evidence="2 3">
    <name type="scientific">Streptomyces carpaticus</name>
    <dbReference type="NCBI Taxonomy" id="285558"/>
    <lineage>
        <taxon>Bacteria</taxon>
        <taxon>Bacillati</taxon>
        <taxon>Actinomycetota</taxon>
        <taxon>Actinomycetes</taxon>
        <taxon>Kitasatosporales</taxon>
        <taxon>Streptomycetaceae</taxon>
        <taxon>Streptomyces</taxon>
    </lineage>
</organism>
<dbReference type="SUPFAM" id="SSF47413">
    <property type="entry name" value="lambda repressor-like DNA-binding domains"/>
    <property type="match status" value="1"/>
</dbReference>
<dbReference type="RefSeq" id="WP_375063510.1">
    <property type="nucleotide sequence ID" value="NZ_JBHGBT010000012.1"/>
</dbReference>
<evidence type="ECO:0000256" key="1">
    <source>
        <dbReference type="SAM" id="MobiDB-lite"/>
    </source>
</evidence>
<dbReference type="InterPro" id="IPR010982">
    <property type="entry name" value="Lambda_DNA-bd_dom_sf"/>
</dbReference>
<sequence>MADDDAPAREFAEGLRALKERSGLSFGTLAKRLHLSTSTLHRYCSGAALPQEFAPADRLARACGASEEERRRLHRLWLLADARRAGTTAERAPGAAAAVTPEPEPAPAPAPPPAAPPPAPPARRSFPWRLTAGLVALLLAAVLTVDAASRAEADPAAAEPAPLTWTVRSHLWAFGCGHTYLIDAAPENVPPPPVAQDARRWSAERGGVHGDAAIVEVTLTPQPGAPVVVEAAHIRVAERREPLPWPAYRMDNGCGGSLTPAAFTVDLDADRPLAHPVPGTDAATGEDFPAPRLPFALDGAEPLLLRFEVRAATGDVDWSVDLDWSSGDRTGTLRVDDAGQPFRTSAATGPVYVHDVLSEEWLPQ</sequence>
<evidence type="ECO:0000313" key="3">
    <source>
        <dbReference type="Proteomes" id="UP001577267"/>
    </source>
</evidence>
<dbReference type="Pfam" id="PF13560">
    <property type="entry name" value="HTH_31"/>
    <property type="match status" value="1"/>
</dbReference>
<proteinExistence type="predicted"/>
<reference evidence="2 3" key="1">
    <citation type="submission" date="2024-09" db="EMBL/GenBank/DDBJ databases">
        <title>Draft genome sequence of multifaceted antimicrobials producing Streptomyces sp. strain FH1.</title>
        <authorList>
            <person name="Hassan F."/>
            <person name="Ali H."/>
            <person name="Hassan N."/>
            <person name="Nawaz A."/>
        </authorList>
    </citation>
    <scope>NUCLEOTIDE SEQUENCE [LARGE SCALE GENOMIC DNA]</scope>
    <source>
        <strain evidence="2 3">FH1</strain>
    </source>
</reference>
<feature type="compositionally biased region" description="Pro residues" evidence="1">
    <location>
        <begin position="102"/>
        <end position="121"/>
    </location>
</feature>
<dbReference type="Proteomes" id="UP001577267">
    <property type="component" value="Unassembled WGS sequence"/>
</dbReference>
<feature type="compositionally biased region" description="Low complexity" evidence="1">
    <location>
        <begin position="88"/>
        <end position="101"/>
    </location>
</feature>
<dbReference type="InterPro" id="IPR001387">
    <property type="entry name" value="Cro/C1-type_HTH"/>
</dbReference>
<gene>
    <name evidence="2" type="ORF">ACE11A_14485</name>
</gene>
<keyword evidence="3" id="KW-1185">Reference proteome</keyword>